<dbReference type="InterPro" id="IPR043158">
    <property type="entry name" value="Wnt_C"/>
</dbReference>
<dbReference type="Proteomes" id="UP000783686">
    <property type="component" value="Unassembled WGS sequence"/>
</dbReference>
<dbReference type="OrthoDB" id="5945655at2759"/>
<evidence type="ECO:0000256" key="4">
    <source>
        <dbReference type="ARBA" id="ARBA00022525"/>
    </source>
</evidence>
<sequence>MLRMVLLWVFCFLLHLASGSVSWLVVGMASQSPHIHREHAVKPAQICKELPGLTRRQIKFCRRNLDTMESIRDGAREAYEECQHQFQKRRWNCTMMTEDGRLFADAITKDGTREAAFVHAISAAGVAYRITKDCKRGRISKCGCDIGLTTRTMVPTRKYSYRGCSDNVNYGIAVSAEFVDAAEKQKNQSMETRLMNQHNNRAGREVLATSIKTRCKCHGVSGACEVKTCWEELPEFREIATLLKDKFDGATEVEISRNENTGIPTMERKNPLFKRHTNSDLVYLNPSHDYCEPDEGKGVLGTHGRPCNISNMALDSCDLLCCHRGYNLEIKTVTERCKCKFHYCCRVECQTCERVVETYTCK</sequence>
<evidence type="ECO:0000256" key="6">
    <source>
        <dbReference type="ARBA" id="ARBA00022687"/>
    </source>
</evidence>
<dbReference type="GO" id="GO:0005615">
    <property type="term" value="C:extracellular space"/>
    <property type="evidence" value="ECO:0007669"/>
    <property type="project" value="TreeGrafter"/>
</dbReference>
<evidence type="ECO:0000256" key="11">
    <source>
        <dbReference type="SAM" id="SignalP"/>
    </source>
</evidence>
<dbReference type="GO" id="GO:0000902">
    <property type="term" value="P:cell morphogenesis"/>
    <property type="evidence" value="ECO:0007669"/>
    <property type="project" value="UniProtKB-ARBA"/>
</dbReference>
<dbReference type="GO" id="GO:0045165">
    <property type="term" value="P:cell fate commitment"/>
    <property type="evidence" value="ECO:0007669"/>
    <property type="project" value="TreeGrafter"/>
</dbReference>
<dbReference type="PANTHER" id="PTHR12027">
    <property type="entry name" value="WNT RELATED"/>
    <property type="match status" value="1"/>
</dbReference>
<accession>A0A811K9P6</accession>
<keyword evidence="3 10" id="KW-0217">Developmental protein</keyword>
<dbReference type="EMBL" id="CAJFDH010000002">
    <property type="protein sequence ID" value="CAD5212003.1"/>
    <property type="molecule type" value="Genomic_DNA"/>
</dbReference>
<dbReference type="PROSITE" id="PS00246">
    <property type="entry name" value="WNT1"/>
    <property type="match status" value="1"/>
</dbReference>
<dbReference type="GO" id="GO:0005109">
    <property type="term" value="F:frizzled binding"/>
    <property type="evidence" value="ECO:0007669"/>
    <property type="project" value="TreeGrafter"/>
</dbReference>
<keyword evidence="7" id="KW-1015">Disulfide bond</keyword>
<keyword evidence="8" id="KW-0325">Glycoprotein</keyword>
<evidence type="ECO:0000313" key="12">
    <source>
        <dbReference type="EMBL" id="CAD5212003.1"/>
    </source>
</evidence>
<protein>
    <recommendedName>
        <fullName evidence="10">Protein Wnt</fullName>
    </recommendedName>
</protein>
<organism evidence="12 13">
    <name type="scientific">Bursaphelenchus okinawaensis</name>
    <dbReference type="NCBI Taxonomy" id="465554"/>
    <lineage>
        <taxon>Eukaryota</taxon>
        <taxon>Metazoa</taxon>
        <taxon>Ecdysozoa</taxon>
        <taxon>Nematoda</taxon>
        <taxon>Chromadorea</taxon>
        <taxon>Rhabditida</taxon>
        <taxon>Tylenchina</taxon>
        <taxon>Tylenchomorpha</taxon>
        <taxon>Aphelenchoidea</taxon>
        <taxon>Aphelenchoididae</taxon>
        <taxon>Bursaphelenchus</taxon>
    </lineage>
</organism>
<dbReference type="FunFam" id="3.30.2460.20:FF:000001">
    <property type="entry name" value="Wnt homolog"/>
    <property type="match status" value="1"/>
</dbReference>
<comment type="similarity">
    <text evidence="2 10">Belongs to the Wnt family.</text>
</comment>
<dbReference type="InterPro" id="IPR005817">
    <property type="entry name" value="Wnt"/>
</dbReference>
<keyword evidence="4" id="KW-0964">Secreted</keyword>
<dbReference type="PANTHER" id="PTHR12027:SF101">
    <property type="entry name" value="PROTEIN WNT-4"/>
    <property type="match status" value="1"/>
</dbReference>
<dbReference type="InterPro" id="IPR018161">
    <property type="entry name" value="Wnt_CS"/>
</dbReference>
<comment type="function">
    <text evidence="10">Ligand for members of the frizzled family of seven transmembrane receptors.</text>
</comment>
<dbReference type="PRINTS" id="PR01349">
    <property type="entry name" value="WNTPROTEIN"/>
</dbReference>
<dbReference type="Gene3D" id="3.30.2460.20">
    <property type="match status" value="1"/>
</dbReference>
<gene>
    <name evidence="12" type="ORF">BOKJ2_LOCUS3986</name>
</gene>
<dbReference type="Pfam" id="PF00110">
    <property type="entry name" value="wnt"/>
    <property type="match status" value="1"/>
</dbReference>
<evidence type="ECO:0000256" key="1">
    <source>
        <dbReference type="ARBA" id="ARBA00004498"/>
    </source>
</evidence>
<keyword evidence="11" id="KW-0732">Signal</keyword>
<dbReference type="Proteomes" id="UP000614601">
    <property type="component" value="Unassembled WGS sequence"/>
</dbReference>
<dbReference type="AlphaFoldDB" id="A0A811K9P6"/>
<dbReference type="GO" id="GO:0005125">
    <property type="term" value="F:cytokine activity"/>
    <property type="evidence" value="ECO:0007669"/>
    <property type="project" value="TreeGrafter"/>
</dbReference>
<keyword evidence="5" id="KW-0272">Extracellular matrix</keyword>
<dbReference type="GO" id="GO:0060070">
    <property type="term" value="P:canonical Wnt signaling pathway"/>
    <property type="evidence" value="ECO:0007669"/>
    <property type="project" value="TreeGrafter"/>
</dbReference>
<comment type="subcellular location">
    <subcellularLocation>
        <location evidence="1 10">Secreted</location>
        <location evidence="1 10">Extracellular space</location>
        <location evidence="1 10">Extracellular matrix</location>
    </subcellularLocation>
</comment>
<evidence type="ECO:0000256" key="3">
    <source>
        <dbReference type="ARBA" id="ARBA00022473"/>
    </source>
</evidence>
<dbReference type="GO" id="GO:0030182">
    <property type="term" value="P:neuron differentiation"/>
    <property type="evidence" value="ECO:0007669"/>
    <property type="project" value="TreeGrafter"/>
</dbReference>
<proteinExistence type="inferred from homology"/>
<evidence type="ECO:0000256" key="8">
    <source>
        <dbReference type="ARBA" id="ARBA00023180"/>
    </source>
</evidence>
<evidence type="ECO:0000256" key="2">
    <source>
        <dbReference type="ARBA" id="ARBA00005683"/>
    </source>
</evidence>
<dbReference type="EMBL" id="CAJFCW020000002">
    <property type="protein sequence ID" value="CAG9094878.1"/>
    <property type="molecule type" value="Genomic_DNA"/>
</dbReference>
<comment type="caution">
    <text evidence="12">The sequence shown here is derived from an EMBL/GenBank/DDBJ whole genome shotgun (WGS) entry which is preliminary data.</text>
</comment>
<keyword evidence="6 10" id="KW-0879">Wnt signaling pathway</keyword>
<evidence type="ECO:0000313" key="13">
    <source>
        <dbReference type="Proteomes" id="UP000614601"/>
    </source>
</evidence>
<evidence type="ECO:0000256" key="10">
    <source>
        <dbReference type="RuleBase" id="RU003500"/>
    </source>
</evidence>
<dbReference type="SMART" id="SM00097">
    <property type="entry name" value="WNT1"/>
    <property type="match status" value="1"/>
</dbReference>
<feature type="chain" id="PRO_5035594686" description="Protein Wnt" evidence="11">
    <location>
        <begin position="20"/>
        <end position="362"/>
    </location>
</feature>
<evidence type="ECO:0000256" key="9">
    <source>
        <dbReference type="ARBA" id="ARBA00023288"/>
    </source>
</evidence>
<keyword evidence="9" id="KW-0449">Lipoprotein</keyword>
<evidence type="ECO:0000256" key="5">
    <source>
        <dbReference type="ARBA" id="ARBA00022530"/>
    </source>
</evidence>
<keyword evidence="13" id="KW-1185">Reference proteome</keyword>
<reference evidence="12" key="1">
    <citation type="submission" date="2020-09" db="EMBL/GenBank/DDBJ databases">
        <authorList>
            <person name="Kikuchi T."/>
        </authorList>
    </citation>
    <scope>NUCLEOTIDE SEQUENCE</scope>
    <source>
        <strain evidence="12">SH1</strain>
    </source>
</reference>
<feature type="signal peptide" evidence="11">
    <location>
        <begin position="1"/>
        <end position="19"/>
    </location>
</feature>
<name>A0A811K9P6_9BILA</name>
<evidence type="ECO:0000256" key="7">
    <source>
        <dbReference type="ARBA" id="ARBA00023157"/>
    </source>
</evidence>